<evidence type="ECO:0000313" key="4">
    <source>
        <dbReference type="Proteomes" id="UP000325440"/>
    </source>
</evidence>
<name>A0A5E4N4H7_9HEMI</name>
<dbReference type="InterPro" id="IPR013766">
    <property type="entry name" value="Thioredoxin_domain"/>
</dbReference>
<sequence>MTKKGNVAIQDEINNNEDWKNMLEKPGIYVVDIYTDWCGPCVPMVVFLRKIKLELNNENLHFAIAKSDEISALERFRQKSEPHWMFLFDGKLVNLIIDTNGPKLLKIITDEVENPHHTSEIKLRLGPNRTNESNHGTGLDRTGLDCI</sequence>
<gene>
    <name evidence="3" type="ORF">CINCED_3A002181</name>
</gene>
<organism evidence="3 4">
    <name type="scientific">Cinara cedri</name>
    <dbReference type="NCBI Taxonomy" id="506608"/>
    <lineage>
        <taxon>Eukaryota</taxon>
        <taxon>Metazoa</taxon>
        <taxon>Ecdysozoa</taxon>
        <taxon>Arthropoda</taxon>
        <taxon>Hexapoda</taxon>
        <taxon>Insecta</taxon>
        <taxon>Pterygota</taxon>
        <taxon>Neoptera</taxon>
        <taxon>Paraneoptera</taxon>
        <taxon>Hemiptera</taxon>
        <taxon>Sternorrhyncha</taxon>
        <taxon>Aphidomorpha</taxon>
        <taxon>Aphidoidea</taxon>
        <taxon>Aphididae</taxon>
        <taxon>Lachninae</taxon>
        <taxon>Cinara</taxon>
    </lineage>
</organism>
<dbReference type="Pfam" id="PF00085">
    <property type="entry name" value="Thioredoxin"/>
    <property type="match status" value="1"/>
</dbReference>
<dbReference type="Gene3D" id="3.40.30.10">
    <property type="entry name" value="Glutaredoxin"/>
    <property type="match status" value="1"/>
</dbReference>
<dbReference type="SUPFAM" id="SSF52833">
    <property type="entry name" value="Thioredoxin-like"/>
    <property type="match status" value="1"/>
</dbReference>
<dbReference type="InterPro" id="IPR051766">
    <property type="entry name" value="TXND_domain-containing"/>
</dbReference>
<dbReference type="AlphaFoldDB" id="A0A5E4N4H7"/>
<feature type="region of interest" description="Disordered" evidence="1">
    <location>
        <begin position="126"/>
        <end position="147"/>
    </location>
</feature>
<dbReference type="PROSITE" id="PS00194">
    <property type="entry name" value="THIOREDOXIN_1"/>
    <property type="match status" value="1"/>
</dbReference>
<dbReference type="CDD" id="cd02948">
    <property type="entry name" value="TRX_NDPK"/>
    <property type="match status" value="1"/>
</dbReference>
<keyword evidence="4" id="KW-1185">Reference proteome</keyword>
<protein>
    <submittedName>
        <fullName evidence="3">Thioredoxin-like fold,Thioredoxin, conserved site,Thioredoxin domain</fullName>
    </submittedName>
</protein>
<dbReference type="EMBL" id="CABPRJ010001443">
    <property type="protein sequence ID" value="VVC37218.1"/>
    <property type="molecule type" value="Genomic_DNA"/>
</dbReference>
<dbReference type="InterPro" id="IPR036249">
    <property type="entry name" value="Thioredoxin-like_sf"/>
</dbReference>
<dbReference type="OrthoDB" id="6624278at2759"/>
<dbReference type="PANTHER" id="PTHR46135">
    <property type="entry name" value="NME/NM23 FAMILY MEMBER 8"/>
    <property type="match status" value="1"/>
</dbReference>
<proteinExistence type="predicted"/>
<dbReference type="Proteomes" id="UP000325440">
    <property type="component" value="Unassembled WGS sequence"/>
</dbReference>
<evidence type="ECO:0000259" key="2">
    <source>
        <dbReference type="Pfam" id="PF00085"/>
    </source>
</evidence>
<evidence type="ECO:0000313" key="3">
    <source>
        <dbReference type="EMBL" id="VVC37218.1"/>
    </source>
</evidence>
<evidence type="ECO:0000256" key="1">
    <source>
        <dbReference type="SAM" id="MobiDB-lite"/>
    </source>
</evidence>
<accession>A0A5E4N4H7</accession>
<dbReference type="InterPro" id="IPR017937">
    <property type="entry name" value="Thioredoxin_CS"/>
</dbReference>
<feature type="domain" description="Thioredoxin" evidence="2">
    <location>
        <begin position="14"/>
        <end position="99"/>
    </location>
</feature>
<dbReference type="PANTHER" id="PTHR46135:SF3">
    <property type="entry name" value="NME_NM23 FAMILY MEMBER 8"/>
    <property type="match status" value="1"/>
</dbReference>
<reference evidence="3 4" key="1">
    <citation type="submission" date="2019-08" db="EMBL/GenBank/DDBJ databases">
        <authorList>
            <person name="Alioto T."/>
            <person name="Alioto T."/>
            <person name="Gomez Garrido J."/>
        </authorList>
    </citation>
    <scope>NUCLEOTIDE SEQUENCE [LARGE SCALE GENOMIC DNA]</scope>
</reference>